<evidence type="ECO:0000313" key="11">
    <source>
        <dbReference type="EMBL" id="AJD01612.1"/>
    </source>
</evidence>
<feature type="transmembrane region" description="Helical" evidence="10">
    <location>
        <begin position="105"/>
        <end position="124"/>
    </location>
</feature>
<feature type="transmembrane region" description="Helical" evidence="10">
    <location>
        <begin position="184"/>
        <end position="203"/>
    </location>
</feature>
<keyword evidence="6" id="KW-0059">Arsenical resistance</keyword>
<dbReference type="OrthoDB" id="5290400at2"/>
<evidence type="ECO:0000256" key="5">
    <source>
        <dbReference type="ARBA" id="ARBA00022692"/>
    </source>
</evidence>
<evidence type="ECO:0000256" key="1">
    <source>
        <dbReference type="ARBA" id="ARBA00004651"/>
    </source>
</evidence>
<keyword evidence="5 9" id="KW-0812">Transmembrane</keyword>
<dbReference type="PANTHER" id="PTHR43057:SF1">
    <property type="entry name" value="ARSENICAL-RESISTANCE PROTEIN 3"/>
    <property type="match status" value="1"/>
</dbReference>
<dbReference type="GO" id="GO:0005886">
    <property type="term" value="C:plasma membrane"/>
    <property type="evidence" value="ECO:0007669"/>
    <property type="project" value="UniProtKB-SubCell"/>
</dbReference>
<proteinExistence type="inferred from homology"/>
<dbReference type="FunFam" id="1.20.1530.20:FF:000009">
    <property type="entry name" value="Arsenite transporter, ACR3 family"/>
    <property type="match status" value="1"/>
</dbReference>
<feature type="transmembrane region" description="Helical" evidence="10">
    <location>
        <begin position="136"/>
        <end position="158"/>
    </location>
</feature>
<keyword evidence="8 9" id="KW-0472">Membrane</keyword>
<dbReference type="HOGENOM" id="CLU_022869_0_0_7"/>
<dbReference type="PIRSF" id="PIRSF005508">
    <property type="entry name" value="Acr3"/>
    <property type="match status" value="1"/>
</dbReference>
<sequence length="337" mass="38830">MLGFIDRFLTLWIFIAMAFGLFLGFIFPNITNFWESFNYNQNNVLLMVCLVLMMYPPLAKVEYKKIFKIFHSFKALILSLFLNWIFGPILMFILAWVFLKNDLDYMQGIIIIGLARCVAMVVVWSDLARADKEYTAALVGINTIFQILCFAFYVYLFLEFFPSLLGLSFQNNLEIRMDEILKNVAIYLGLPFLLGILSRVIFIGLKGKEWFEQKFLPKISPITLITLLFTIIIMCSYRSSDIFNLPLDVFKICIPLFLYFVIMFYSSWFISKKLGLNYEKNTAISFSASGNNFELAIAISIASFGISSLQSFAAIIGPLIEVPVLILLVKWALKFKY</sequence>
<dbReference type="RefSeq" id="WP_039625897.1">
    <property type="nucleotide sequence ID" value="NZ_CP007775.1"/>
</dbReference>
<dbReference type="InterPro" id="IPR004706">
    <property type="entry name" value="Arsenical-R_Acr3"/>
</dbReference>
<feature type="transmembrane region" description="Helical" evidence="10">
    <location>
        <begin position="283"/>
        <end position="306"/>
    </location>
</feature>
<dbReference type="InterPro" id="IPR002657">
    <property type="entry name" value="BilAc:Na_symport/Acr3"/>
</dbReference>
<keyword evidence="7 9" id="KW-1133">Transmembrane helix</keyword>
<dbReference type="GO" id="GO:0015297">
    <property type="term" value="F:antiporter activity"/>
    <property type="evidence" value="ECO:0007669"/>
    <property type="project" value="UniProtKB-UniRule"/>
</dbReference>
<evidence type="ECO:0000256" key="3">
    <source>
        <dbReference type="ARBA" id="ARBA00022448"/>
    </source>
</evidence>
<dbReference type="EMBL" id="CP007775">
    <property type="protein sequence ID" value="AJD01612.1"/>
    <property type="molecule type" value="Genomic_DNA"/>
</dbReference>
<dbReference type="GO" id="GO:0046685">
    <property type="term" value="P:response to arsenic-containing substance"/>
    <property type="evidence" value="ECO:0007669"/>
    <property type="project" value="UniProtKB-KW"/>
</dbReference>
<evidence type="ECO:0000256" key="9">
    <source>
        <dbReference type="PIRNR" id="PIRNR005508"/>
    </source>
</evidence>
<dbReference type="Pfam" id="PF01758">
    <property type="entry name" value="SBF"/>
    <property type="match status" value="1"/>
</dbReference>
<feature type="transmembrane region" description="Helical" evidence="10">
    <location>
        <begin position="215"/>
        <end position="237"/>
    </location>
</feature>
<feature type="transmembrane region" description="Helical" evidence="10">
    <location>
        <begin position="249"/>
        <end position="271"/>
    </location>
</feature>
<evidence type="ECO:0000256" key="4">
    <source>
        <dbReference type="ARBA" id="ARBA00022475"/>
    </source>
</evidence>
<dbReference type="GO" id="GO:0015105">
    <property type="term" value="F:arsenite transmembrane transporter activity"/>
    <property type="evidence" value="ECO:0007669"/>
    <property type="project" value="TreeGrafter"/>
</dbReference>
<feature type="transmembrane region" description="Helical" evidence="10">
    <location>
        <begin position="312"/>
        <end position="333"/>
    </location>
</feature>
<evidence type="ECO:0000256" key="6">
    <source>
        <dbReference type="ARBA" id="ARBA00022849"/>
    </source>
</evidence>
<dbReference type="InterPro" id="IPR038770">
    <property type="entry name" value="Na+/solute_symporter_sf"/>
</dbReference>
<dbReference type="AlphaFoldDB" id="A0A0A8HUW4"/>
<comment type="similarity">
    <text evidence="2 9">Belongs to the arsenical resistance-3 (ACR3) (TC 2.A.59) family.</text>
</comment>
<dbReference type="GO" id="GO:0015104">
    <property type="term" value="F:antimonite transmembrane transporter activity"/>
    <property type="evidence" value="ECO:0007669"/>
    <property type="project" value="TreeGrafter"/>
</dbReference>
<evidence type="ECO:0000256" key="2">
    <source>
        <dbReference type="ARBA" id="ARBA00010110"/>
    </source>
</evidence>
<accession>A0A0A8HUW4</accession>
<dbReference type="Gene3D" id="1.20.1530.20">
    <property type="match status" value="1"/>
</dbReference>
<gene>
    <name evidence="11" type="primary">acr3</name>
    <name evidence="11" type="ORF">UPTC3659_0764</name>
</gene>
<evidence type="ECO:0000256" key="7">
    <source>
        <dbReference type="ARBA" id="ARBA00022989"/>
    </source>
</evidence>
<comment type="subcellular location">
    <subcellularLocation>
        <location evidence="1 9">Cell membrane</location>
        <topology evidence="1 9">Multi-pass membrane protein</topology>
    </subcellularLocation>
</comment>
<evidence type="ECO:0000256" key="8">
    <source>
        <dbReference type="ARBA" id="ARBA00023136"/>
    </source>
</evidence>
<protein>
    <submittedName>
        <fullName evidence="11">Arsenic resistance membrane transporter</fullName>
    </submittedName>
</protein>
<evidence type="ECO:0000313" key="12">
    <source>
        <dbReference type="Proteomes" id="UP000031130"/>
    </source>
</evidence>
<feature type="transmembrane region" description="Helical" evidence="10">
    <location>
        <begin position="75"/>
        <end position="99"/>
    </location>
</feature>
<dbReference type="Proteomes" id="UP000031130">
    <property type="component" value="Chromosome"/>
</dbReference>
<keyword evidence="4 9" id="KW-1003">Cell membrane</keyword>
<dbReference type="KEGG" id="cln:UPTC3659_0764"/>
<name>A0A0A8HUW4_CAMLA</name>
<feature type="transmembrane region" description="Helical" evidence="10">
    <location>
        <begin position="43"/>
        <end position="63"/>
    </location>
</feature>
<evidence type="ECO:0000256" key="10">
    <source>
        <dbReference type="SAM" id="Phobius"/>
    </source>
</evidence>
<organism evidence="11 12">
    <name type="scientific">Campylobacter lari NCTC 11845</name>
    <dbReference type="NCBI Taxonomy" id="1388749"/>
    <lineage>
        <taxon>Bacteria</taxon>
        <taxon>Pseudomonadati</taxon>
        <taxon>Campylobacterota</taxon>
        <taxon>Epsilonproteobacteria</taxon>
        <taxon>Campylobacterales</taxon>
        <taxon>Campylobacteraceae</taxon>
        <taxon>Campylobacter</taxon>
    </lineage>
</organism>
<keyword evidence="3 9" id="KW-0813">Transport</keyword>
<feature type="transmembrane region" description="Helical" evidence="10">
    <location>
        <begin position="9"/>
        <end position="31"/>
    </location>
</feature>
<dbReference type="NCBIfam" id="TIGR00832">
    <property type="entry name" value="acr3"/>
    <property type="match status" value="1"/>
</dbReference>
<reference evidence="11 12" key="1">
    <citation type="journal article" date="2014" name="Genome Biol. Evol.">
        <title>Comparative Genomics of the Campylobacter lari Group.</title>
        <authorList>
            <person name="Miller W.G."/>
            <person name="Yee E."/>
            <person name="Chapman M.H."/>
            <person name="Smith T.P."/>
            <person name="Bono J.L."/>
            <person name="Huynh S."/>
            <person name="Parker C.T."/>
            <person name="Vandamme P."/>
            <person name="Luong K."/>
            <person name="Korlach J."/>
        </authorList>
    </citation>
    <scope>NUCLEOTIDE SEQUENCE [LARGE SCALE GENOMIC DNA]</scope>
    <source>
        <strain evidence="12">RM3659</strain>
    </source>
</reference>
<dbReference type="PANTHER" id="PTHR43057">
    <property type="entry name" value="ARSENITE EFFLUX TRANSPORTER"/>
    <property type="match status" value="1"/>
</dbReference>